<dbReference type="PANTHER" id="PTHR15032">
    <property type="entry name" value="N-ACYL-PHOSPHATIDYLETHANOLAMINE-HYDROLYZING PHOSPHOLIPASE D"/>
    <property type="match status" value="1"/>
</dbReference>
<feature type="compositionally biased region" description="Low complexity" evidence="1">
    <location>
        <begin position="117"/>
        <end position="130"/>
    </location>
</feature>
<accession>A0A067QFS7</accession>
<dbReference type="EMBL" id="KL197712">
    <property type="protein sequence ID" value="KDQ61431.1"/>
    <property type="molecule type" value="Genomic_DNA"/>
</dbReference>
<dbReference type="Pfam" id="PF12706">
    <property type="entry name" value="Lactamase_B_2"/>
    <property type="match status" value="1"/>
</dbReference>
<dbReference type="InterPro" id="IPR001279">
    <property type="entry name" value="Metallo-B-lactamas"/>
</dbReference>
<dbReference type="GO" id="GO:0070292">
    <property type="term" value="P:N-acylphosphatidylethanolamine metabolic process"/>
    <property type="evidence" value="ECO:0007669"/>
    <property type="project" value="TreeGrafter"/>
</dbReference>
<dbReference type="STRING" id="933084.A0A067QFS7"/>
<feature type="region of interest" description="Disordered" evidence="1">
    <location>
        <begin position="52"/>
        <end position="82"/>
    </location>
</feature>
<dbReference type="SUPFAM" id="SSF56281">
    <property type="entry name" value="Metallo-hydrolase/oxidoreductase"/>
    <property type="match status" value="1"/>
</dbReference>
<dbReference type="InParanoid" id="A0A067QFS7"/>
<gene>
    <name evidence="3" type="ORF">JAAARDRAFT_30867</name>
</gene>
<organism evidence="3 4">
    <name type="scientific">Jaapia argillacea MUCL 33604</name>
    <dbReference type="NCBI Taxonomy" id="933084"/>
    <lineage>
        <taxon>Eukaryota</taxon>
        <taxon>Fungi</taxon>
        <taxon>Dikarya</taxon>
        <taxon>Basidiomycota</taxon>
        <taxon>Agaricomycotina</taxon>
        <taxon>Agaricomycetes</taxon>
        <taxon>Agaricomycetidae</taxon>
        <taxon>Jaapiales</taxon>
        <taxon>Jaapiaceae</taxon>
        <taxon>Jaapia</taxon>
    </lineage>
</organism>
<evidence type="ECO:0000313" key="3">
    <source>
        <dbReference type="EMBL" id="KDQ61431.1"/>
    </source>
</evidence>
<evidence type="ECO:0000256" key="1">
    <source>
        <dbReference type="SAM" id="MobiDB-lite"/>
    </source>
</evidence>
<dbReference type="GO" id="GO:0070290">
    <property type="term" value="F:N-acylphosphatidylethanolamine-specific phospholipase D activity"/>
    <property type="evidence" value="ECO:0007669"/>
    <property type="project" value="TreeGrafter"/>
</dbReference>
<feature type="domain" description="Metallo-beta-lactamase" evidence="2">
    <location>
        <begin position="241"/>
        <end position="495"/>
    </location>
</feature>
<evidence type="ECO:0000313" key="4">
    <source>
        <dbReference type="Proteomes" id="UP000027265"/>
    </source>
</evidence>
<dbReference type="OrthoDB" id="332863at2759"/>
<sequence>MDTLPFSPFLAIVQQILTHPFSLTFALGVSGLLLLGGHRIFILLNRAKSNGEEVLNSEPEEIDEDASPRSVGGLGEGPVKPKRFQNLNRSFTLATSYFAAQASRRGSLATPGGNGGSRSRSGSSSSLPLKPSHHGPSGGFLNPWPSAAPPSFSTLFSGFPLQFAVPLPEEEEDGEEGDDEDEGFKVLGGVERRRKRRRIGVVKPDWKVCEERRDALIGTWLGHASFLVQLPQSDPKKRPVRVMFDPVFSDRTSPVAYVGPVRTLPPPCKVEELPEVDFVCISHNHYDHLDLATITALNQCQPGVRYLVPLGLKEWFKSAGISPRQVSELDWWEESDLGPTVARDDPDIPAASVDSFKDRLKLERRVKFTCTPAQHSSGRGVTDQGATLWCGWIVEQYPGEGSEGRSSVFFAGDTGYRSANAHEPVCPIFKEIGEKFYPIDLALIPIWRGGSLSFVSAAGLQFTKDHFTRAHHTSPHDAVCVHLDLRARHSVAIHHATFVGSLIESAEAMELLSTAKEAKGVGDLMEEGGFGVTDIGEMIVLRTGSQAQEVNSV</sequence>
<name>A0A067QFS7_9AGAM</name>
<feature type="region of interest" description="Disordered" evidence="1">
    <location>
        <begin position="104"/>
        <end position="144"/>
    </location>
</feature>
<dbReference type="InterPro" id="IPR036866">
    <property type="entry name" value="RibonucZ/Hydroxyglut_hydro"/>
</dbReference>
<dbReference type="Proteomes" id="UP000027265">
    <property type="component" value="Unassembled WGS sequence"/>
</dbReference>
<dbReference type="GO" id="GO:0005737">
    <property type="term" value="C:cytoplasm"/>
    <property type="evidence" value="ECO:0007669"/>
    <property type="project" value="TreeGrafter"/>
</dbReference>
<dbReference type="HOGENOM" id="CLU_020884_2_0_1"/>
<keyword evidence="4" id="KW-1185">Reference proteome</keyword>
<reference evidence="4" key="1">
    <citation type="journal article" date="2014" name="Proc. Natl. Acad. Sci. U.S.A.">
        <title>Extensive sampling of basidiomycete genomes demonstrates inadequacy of the white-rot/brown-rot paradigm for wood decay fungi.</title>
        <authorList>
            <person name="Riley R."/>
            <person name="Salamov A.A."/>
            <person name="Brown D.W."/>
            <person name="Nagy L.G."/>
            <person name="Floudas D."/>
            <person name="Held B.W."/>
            <person name="Levasseur A."/>
            <person name="Lombard V."/>
            <person name="Morin E."/>
            <person name="Otillar R."/>
            <person name="Lindquist E.A."/>
            <person name="Sun H."/>
            <person name="LaButti K.M."/>
            <person name="Schmutz J."/>
            <person name="Jabbour D."/>
            <person name="Luo H."/>
            <person name="Baker S.E."/>
            <person name="Pisabarro A.G."/>
            <person name="Walton J.D."/>
            <person name="Blanchette R.A."/>
            <person name="Henrissat B."/>
            <person name="Martin F."/>
            <person name="Cullen D."/>
            <person name="Hibbett D.S."/>
            <person name="Grigoriev I.V."/>
        </authorList>
    </citation>
    <scope>NUCLEOTIDE SEQUENCE [LARGE SCALE GENOMIC DNA]</scope>
    <source>
        <strain evidence="4">MUCL 33604</strain>
    </source>
</reference>
<dbReference type="AlphaFoldDB" id="A0A067QFS7"/>
<dbReference type="PANTHER" id="PTHR15032:SF27">
    <property type="entry name" value="N-ACYL-PHOSPHATIDYLETHANOLAMINE-HYDROLYZING PHOSPHOLIPASE D"/>
    <property type="match status" value="1"/>
</dbReference>
<evidence type="ECO:0000259" key="2">
    <source>
        <dbReference type="Pfam" id="PF12706"/>
    </source>
</evidence>
<proteinExistence type="predicted"/>
<dbReference type="GO" id="GO:0070291">
    <property type="term" value="P:N-acylethanolamine metabolic process"/>
    <property type="evidence" value="ECO:0007669"/>
    <property type="project" value="TreeGrafter"/>
</dbReference>
<dbReference type="Gene3D" id="3.60.15.10">
    <property type="entry name" value="Ribonuclease Z/Hydroxyacylglutathione hydrolase-like"/>
    <property type="match status" value="1"/>
</dbReference>
<protein>
    <recommendedName>
        <fullName evidence="2">Metallo-beta-lactamase domain-containing protein</fullName>
    </recommendedName>
</protein>